<organism evidence="1 2">
    <name type="scientific">Fodinibius roseus</name>
    <dbReference type="NCBI Taxonomy" id="1194090"/>
    <lineage>
        <taxon>Bacteria</taxon>
        <taxon>Pseudomonadati</taxon>
        <taxon>Balneolota</taxon>
        <taxon>Balneolia</taxon>
        <taxon>Balneolales</taxon>
        <taxon>Balneolaceae</taxon>
        <taxon>Fodinibius</taxon>
    </lineage>
</organism>
<name>A0A1M5G1B9_9BACT</name>
<protein>
    <submittedName>
        <fullName evidence="1">Uncharacterized protein</fullName>
    </submittedName>
</protein>
<accession>A0A1M5G1B9</accession>
<evidence type="ECO:0000313" key="2">
    <source>
        <dbReference type="Proteomes" id="UP000184041"/>
    </source>
</evidence>
<proteinExistence type="predicted"/>
<dbReference type="AlphaFoldDB" id="A0A1M5G1B9"/>
<keyword evidence="2" id="KW-1185">Reference proteome</keyword>
<dbReference type="EMBL" id="FQUS01000016">
    <property type="protein sequence ID" value="SHF97513.1"/>
    <property type="molecule type" value="Genomic_DNA"/>
</dbReference>
<evidence type="ECO:0000313" key="1">
    <source>
        <dbReference type="EMBL" id="SHF97513.1"/>
    </source>
</evidence>
<sequence length="31" mass="3480">MIMLERSSALFPVSYSVYLLNGSDKEDTVTL</sequence>
<gene>
    <name evidence="1" type="ORF">SAMN05443144_11650</name>
</gene>
<reference evidence="1 2" key="1">
    <citation type="submission" date="2016-11" db="EMBL/GenBank/DDBJ databases">
        <authorList>
            <person name="Jaros S."/>
            <person name="Januszkiewicz K."/>
            <person name="Wedrychowicz H."/>
        </authorList>
    </citation>
    <scope>NUCLEOTIDE SEQUENCE [LARGE SCALE GENOMIC DNA]</scope>
    <source>
        <strain evidence="1 2">DSM 21986</strain>
    </source>
</reference>
<dbReference type="Proteomes" id="UP000184041">
    <property type="component" value="Unassembled WGS sequence"/>
</dbReference>